<reference evidence="1" key="1">
    <citation type="submission" date="2021-06" db="EMBL/GenBank/DDBJ databases">
        <authorList>
            <person name="Kallberg Y."/>
            <person name="Tangrot J."/>
            <person name="Rosling A."/>
        </authorList>
    </citation>
    <scope>NUCLEOTIDE SEQUENCE</scope>
    <source>
        <strain evidence="1">UK204</strain>
    </source>
</reference>
<gene>
    <name evidence="1" type="ORF">FCALED_LOCUS11006</name>
</gene>
<dbReference type="Proteomes" id="UP000789570">
    <property type="component" value="Unassembled WGS sequence"/>
</dbReference>
<sequence length="252" mass="29055">MTTLVGGIIGILKAWFLQLITLKEREMSTQLRYLINVAFLNFFETLTEFLKGGPNISKNLLSQFVEKFTSGVDNEMSQILIVWVSKNKLESFENNEKDPLSLEGLKHLLMKTLDTKAPKTELSKCDADEIKEVKTHLTPFIYYIDLNRMDMNEIMKYIEPVNIFSIEKLKDIYCSKRDKELPNIHEIPVFKWKNIYIGICGDENLSTTEQNYHGRARKPIVFGYGWDDIPSQVYPVVSLGCSSELRIEPVST</sequence>
<evidence type="ECO:0000313" key="2">
    <source>
        <dbReference type="Proteomes" id="UP000789570"/>
    </source>
</evidence>
<dbReference type="OrthoDB" id="2440033at2759"/>
<proteinExistence type="predicted"/>
<feature type="non-terminal residue" evidence="1">
    <location>
        <position position="1"/>
    </location>
</feature>
<evidence type="ECO:0000313" key="1">
    <source>
        <dbReference type="EMBL" id="CAG8649824.1"/>
    </source>
</evidence>
<dbReference type="EMBL" id="CAJVPQ010004362">
    <property type="protein sequence ID" value="CAG8649824.1"/>
    <property type="molecule type" value="Genomic_DNA"/>
</dbReference>
<dbReference type="AlphaFoldDB" id="A0A9N9DT03"/>
<keyword evidence="2" id="KW-1185">Reference proteome</keyword>
<organism evidence="1 2">
    <name type="scientific">Funneliformis caledonium</name>
    <dbReference type="NCBI Taxonomy" id="1117310"/>
    <lineage>
        <taxon>Eukaryota</taxon>
        <taxon>Fungi</taxon>
        <taxon>Fungi incertae sedis</taxon>
        <taxon>Mucoromycota</taxon>
        <taxon>Glomeromycotina</taxon>
        <taxon>Glomeromycetes</taxon>
        <taxon>Glomerales</taxon>
        <taxon>Glomeraceae</taxon>
        <taxon>Funneliformis</taxon>
    </lineage>
</organism>
<protein>
    <submittedName>
        <fullName evidence="1">6648_t:CDS:1</fullName>
    </submittedName>
</protein>
<accession>A0A9N9DT03</accession>
<comment type="caution">
    <text evidence="1">The sequence shown here is derived from an EMBL/GenBank/DDBJ whole genome shotgun (WGS) entry which is preliminary data.</text>
</comment>
<name>A0A9N9DT03_9GLOM</name>